<reference evidence="1" key="1">
    <citation type="submission" date="2023-10" db="EMBL/GenBank/DDBJ databases">
        <authorList>
            <person name="Rodriguez Cubillos JULIANA M."/>
            <person name="De Vega J."/>
        </authorList>
    </citation>
    <scope>NUCLEOTIDE SEQUENCE</scope>
</reference>
<accession>A0ACB0JIC7</accession>
<evidence type="ECO:0000313" key="2">
    <source>
        <dbReference type="Proteomes" id="UP001177021"/>
    </source>
</evidence>
<comment type="caution">
    <text evidence="1">The sequence shown here is derived from an EMBL/GenBank/DDBJ whole genome shotgun (WGS) entry which is preliminary data.</text>
</comment>
<dbReference type="EMBL" id="CASHSV030000034">
    <property type="protein sequence ID" value="CAJ2643407.1"/>
    <property type="molecule type" value="Genomic_DNA"/>
</dbReference>
<sequence>MLVVTMQLSSTTFLMLQNVVFSSKNFSPQPLSKLNMLIFYNCDMIATDVSLFPKKLKTLCIWCCFLPLGLELPNLKYLRKLECLISKRYVRYKQLHEVIMVPNAISSLSSLEELHIPTGFRISEGAQDIMLILDEISKLTRLTSLMIYFRDFEHFQGTPIFFKLLKYHICVGDRRCTLELPNSSKVIELHHVKVKRDESITSLVERAEEVTLWPTDIDVSSIYNSNREAFMDLRGLRIDLCDTVEYIAQDTVEYIARISQNEIQRICQPRTSFSKLTFLHIGEFDPTSHA</sequence>
<organism evidence="1 2">
    <name type="scientific">Trifolium pratense</name>
    <name type="common">Red clover</name>
    <dbReference type="NCBI Taxonomy" id="57577"/>
    <lineage>
        <taxon>Eukaryota</taxon>
        <taxon>Viridiplantae</taxon>
        <taxon>Streptophyta</taxon>
        <taxon>Embryophyta</taxon>
        <taxon>Tracheophyta</taxon>
        <taxon>Spermatophyta</taxon>
        <taxon>Magnoliopsida</taxon>
        <taxon>eudicotyledons</taxon>
        <taxon>Gunneridae</taxon>
        <taxon>Pentapetalae</taxon>
        <taxon>rosids</taxon>
        <taxon>fabids</taxon>
        <taxon>Fabales</taxon>
        <taxon>Fabaceae</taxon>
        <taxon>Papilionoideae</taxon>
        <taxon>50 kb inversion clade</taxon>
        <taxon>NPAAA clade</taxon>
        <taxon>Hologalegina</taxon>
        <taxon>IRL clade</taxon>
        <taxon>Trifolieae</taxon>
        <taxon>Trifolium</taxon>
    </lineage>
</organism>
<proteinExistence type="predicted"/>
<name>A0ACB0JIC7_TRIPR</name>
<protein>
    <submittedName>
        <fullName evidence="1">Uncharacterized protein</fullName>
    </submittedName>
</protein>
<keyword evidence="2" id="KW-1185">Reference proteome</keyword>
<gene>
    <name evidence="1" type="ORF">MILVUS5_LOCUS12658</name>
</gene>
<dbReference type="Proteomes" id="UP001177021">
    <property type="component" value="Unassembled WGS sequence"/>
</dbReference>
<evidence type="ECO:0000313" key="1">
    <source>
        <dbReference type="EMBL" id="CAJ2643407.1"/>
    </source>
</evidence>